<dbReference type="FunFam" id="1.20.1730.10:FF:000006">
    <property type="entry name" value="Urea active transporter"/>
    <property type="match status" value="1"/>
</dbReference>
<proteinExistence type="inferred from homology"/>
<feature type="transmembrane region" description="Helical" evidence="9">
    <location>
        <begin position="395"/>
        <end position="420"/>
    </location>
</feature>
<keyword evidence="11" id="KW-1185">Reference proteome</keyword>
<dbReference type="GO" id="GO:0005886">
    <property type="term" value="C:plasma membrane"/>
    <property type="evidence" value="ECO:0007669"/>
    <property type="project" value="TreeGrafter"/>
</dbReference>
<feature type="transmembrane region" description="Helical" evidence="9">
    <location>
        <begin position="494"/>
        <end position="515"/>
    </location>
</feature>
<dbReference type="Proteomes" id="UP000235371">
    <property type="component" value="Unassembled WGS sequence"/>
</dbReference>
<dbReference type="GO" id="GO:0015489">
    <property type="term" value="F:putrescine transmembrane transporter activity"/>
    <property type="evidence" value="ECO:0007669"/>
    <property type="project" value="TreeGrafter"/>
</dbReference>
<feature type="transmembrane region" description="Helical" evidence="9">
    <location>
        <begin position="426"/>
        <end position="446"/>
    </location>
</feature>
<dbReference type="GO" id="GO:0015606">
    <property type="term" value="F:spermidine transmembrane transporter activity"/>
    <property type="evidence" value="ECO:0007669"/>
    <property type="project" value="TreeGrafter"/>
</dbReference>
<feature type="transmembrane region" description="Helical" evidence="9">
    <location>
        <begin position="162"/>
        <end position="182"/>
    </location>
</feature>
<evidence type="ECO:0000256" key="3">
    <source>
        <dbReference type="ARBA" id="ARBA00022448"/>
    </source>
</evidence>
<evidence type="ECO:0000256" key="6">
    <source>
        <dbReference type="ARBA" id="ARBA00023136"/>
    </source>
</evidence>
<dbReference type="NCBIfam" id="TIGR00813">
    <property type="entry name" value="sss"/>
    <property type="match status" value="1"/>
</dbReference>
<sequence length="672" mass="72615">MIKPPLGVGYGYGIVLGLGFLFAFGMMLITWILRRYNNELQTSELFSTAGRTVKSVLVASAVVSSWTWAATLLTSSGVAYRYGVSGPLWYASGATVQILWFATLAIELKRRAPNAHTFLEVIRARYGIYTHIVFIVFGLMTNILVTAMLLSGGSAVVTSLTGMPTTAACFLLPVGVVMYTLFGGIKATFLTDYVHTFTILIIIFIFAFTVYATSPILGSPGAVWELLQKAALEHPVAGNAQGSYLTMQSREGIIFFVINIAGNFGTVFCDNGYYNKAIAAHPVSALPGYIMGGLSWFAIPWLCATTMGLSALALEGNPAFPTYPNRLSDAQVSAGLVLPNSAVALLGQGGAICTLLMVFMAVTSASSAELIAVSTIFTYDIYQTYFDPEAPGHRLIYVAHASVIGFGIFMAGFATALFYIGISMTYLYLMMGVIVSSAVIPATLTLMWKRQNVVAATATPILGLFCSLTAWLVTAKRESGSLSVASTYANNPMLAGNVVALLSPVLFIPILTYAFGVDNYDYKSMESIRRGDDSDIAAGNIHLELVPGATNPPEVTARDERAMLKHASKIAKATTAGMTLILLILWPIPLYASGYVFSKPFFTGWVVAGIMWLFFSFCCVGLFPLWQGRRGLIATFKAIKLDFNTSREARNPHSDNRRGRGYRESLDLSIDS</sequence>
<dbReference type="PANTHER" id="PTHR46154">
    <property type="match status" value="1"/>
</dbReference>
<evidence type="ECO:0000256" key="7">
    <source>
        <dbReference type="RuleBase" id="RU362091"/>
    </source>
</evidence>
<comment type="subcellular location">
    <subcellularLocation>
        <location evidence="1">Membrane</location>
        <topology evidence="1">Multi-pass membrane protein</topology>
    </subcellularLocation>
</comment>
<keyword evidence="4 9" id="KW-0812">Transmembrane</keyword>
<feature type="transmembrane region" description="Helical" evidence="9">
    <location>
        <begin position="12"/>
        <end position="34"/>
    </location>
</feature>
<feature type="transmembrane region" description="Helical" evidence="9">
    <location>
        <begin position="604"/>
        <end position="626"/>
    </location>
</feature>
<dbReference type="FunCoup" id="A0A2J6SIU0">
    <property type="interactions" value="859"/>
</dbReference>
<dbReference type="Gene3D" id="1.20.1730.10">
    <property type="entry name" value="Sodium/glucose cotransporter"/>
    <property type="match status" value="1"/>
</dbReference>
<dbReference type="STRING" id="1095630.A0A2J6SIU0"/>
<dbReference type="InterPro" id="IPR031155">
    <property type="entry name" value="DUR"/>
</dbReference>
<dbReference type="PANTHER" id="PTHR46154:SF4">
    <property type="entry name" value="UREA ACTIVE TRANSPORTER"/>
    <property type="match status" value="1"/>
</dbReference>
<comment type="similarity">
    <text evidence="2 7">Belongs to the sodium:solute symporter (SSF) (TC 2.A.21) family.</text>
</comment>
<dbReference type="GeneID" id="36585601"/>
<evidence type="ECO:0000256" key="9">
    <source>
        <dbReference type="SAM" id="Phobius"/>
    </source>
</evidence>
<keyword evidence="6 9" id="KW-0472">Membrane</keyword>
<evidence type="ECO:0000256" key="2">
    <source>
        <dbReference type="ARBA" id="ARBA00006434"/>
    </source>
</evidence>
<reference evidence="10 11" key="1">
    <citation type="submission" date="2016-04" db="EMBL/GenBank/DDBJ databases">
        <title>A degradative enzymes factory behind the ericoid mycorrhizal symbiosis.</title>
        <authorList>
            <consortium name="DOE Joint Genome Institute"/>
            <person name="Martino E."/>
            <person name="Morin E."/>
            <person name="Grelet G."/>
            <person name="Kuo A."/>
            <person name="Kohler A."/>
            <person name="Daghino S."/>
            <person name="Barry K."/>
            <person name="Choi C."/>
            <person name="Cichocki N."/>
            <person name="Clum A."/>
            <person name="Copeland A."/>
            <person name="Hainaut M."/>
            <person name="Haridas S."/>
            <person name="Labutti K."/>
            <person name="Lindquist E."/>
            <person name="Lipzen A."/>
            <person name="Khouja H.-R."/>
            <person name="Murat C."/>
            <person name="Ohm R."/>
            <person name="Olson A."/>
            <person name="Spatafora J."/>
            <person name="Veneault-Fourrey C."/>
            <person name="Henrissat B."/>
            <person name="Grigoriev I."/>
            <person name="Martin F."/>
            <person name="Perotto S."/>
        </authorList>
    </citation>
    <scope>NUCLEOTIDE SEQUENCE [LARGE SCALE GENOMIC DNA]</scope>
    <source>
        <strain evidence="10 11">E</strain>
    </source>
</reference>
<evidence type="ECO:0000313" key="11">
    <source>
        <dbReference type="Proteomes" id="UP000235371"/>
    </source>
</evidence>
<feature type="transmembrane region" description="Helical" evidence="9">
    <location>
        <begin position="286"/>
        <end position="314"/>
    </location>
</feature>
<gene>
    <name evidence="10" type="ORF">K444DRAFT_576355</name>
</gene>
<dbReference type="EMBL" id="KZ613913">
    <property type="protein sequence ID" value="PMD50684.1"/>
    <property type="molecule type" value="Genomic_DNA"/>
</dbReference>
<feature type="transmembrane region" description="Helical" evidence="9">
    <location>
        <begin position="570"/>
        <end position="592"/>
    </location>
</feature>
<evidence type="ECO:0000256" key="5">
    <source>
        <dbReference type="ARBA" id="ARBA00022989"/>
    </source>
</evidence>
<keyword evidence="3" id="KW-0813">Transport</keyword>
<dbReference type="AlphaFoldDB" id="A0A2J6SIU0"/>
<dbReference type="InterPro" id="IPR038377">
    <property type="entry name" value="Na/Glc_symporter_sf"/>
</dbReference>
<dbReference type="InterPro" id="IPR001734">
    <property type="entry name" value="Na/solute_symporter"/>
</dbReference>
<evidence type="ECO:0000313" key="10">
    <source>
        <dbReference type="EMBL" id="PMD50684.1"/>
    </source>
</evidence>
<evidence type="ECO:0000256" key="1">
    <source>
        <dbReference type="ARBA" id="ARBA00004141"/>
    </source>
</evidence>
<dbReference type="Pfam" id="PF00474">
    <property type="entry name" value="SSF"/>
    <property type="match status" value="1"/>
</dbReference>
<name>A0A2J6SIU0_9HELO</name>
<protein>
    <submittedName>
        <fullName evidence="10">Urea active transporter-like protein</fullName>
    </submittedName>
</protein>
<dbReference type="GO" id="GO:0015204">
    <property type="term" value="F:urea transmembrane transporter activity"/>
    <property type="evidence" value="ECO:0007669"/>
    <property type="project" value="InterPro"/>
</dbReference>
<accession>A0A2J6SIU0</accession>
<feature type="transmembrane region" description="Helical" evidence="9">
    <location>
        <begin position="126"/>
        <end position="150"/>
    </location>
</feature>
<feature type="transmembrane region" description="Helical" evidence="9">
    <location>
        <begin position="453"/>
        <end position="474"/>
    </location>
</feature>
<feature type="transmembrane region" description="Helical" evidence="9">
    <location>
        <begin position="194"/>
        <end position="217"/>
    </location>
</feature>
<feature type="region of interest" description="Disordered" evidence="8">
    <location>
        <begin position="649"/>
        <end position="672"/>
    </location>
</feature>
<feature type="compositionally biased region" description="Basic and acidic residues" evidence="8">
    <location>
        <begin position="649"/>
        <end position="666"/>
    </location>
</feature>
<evidence type="ECO:0000256" key="8">
    <source>
        <dbReference type="SAM" id="MobiDB-lite"/>
    </source>
</evidence>
<feature type="transmembrane region" description="Helical" evidence="9">
    <location>
        <begin position="88"/>
        <end position="106"/>
    </location>
</feature>
<feature type="transmembrane region" description="Helical" evidence="9">
    <location>
        <begin position="55"/>
        <end position="82"/>
    </location>
</feature>
<dbReference type="InParanoid" id="A0A2J6SIU0"/>
<feature type="transmembrane region" description="Helical" evidence="9">
    <location>
        <begin position="253"/>
        <end position="274"/>
    </location>
</feature>
<keyword evidence="5 9" id="KW-1133">Transmembrane helix</keyword>
<dbReference type="RefSeq" id="XP_024727588.1">
    <property type="nucleotide sequence ID" value="XM_024877524.1"/>
</dbReference>
<dbReference type="PROSITE" id="PS50283">
    <property type="entry name" value="NA_SOLUT_SYMP_3"/>
    <property type="match status" value="1"/>
</dbReference>
<dbReference type="CDD" id="cd11476">
    <property type="entry name" value="SLC5sbd_DUR3"/>
    <property type="match status" value="1"/>
</dbReference>
<organism evidence="10 11">
    <name type="scientific">Hyaloscypha bicolor E</name>
    <dbReference type="NCBI Taxonomy" id="1095630"/>
    <lineage>
        <taxon>Eukaryota</taxon>
        <taxon>Fungi</taxon>
        <taxon>Dikarya</taxon>
        <taxon>Ascomycota</taxon>
        <taxon>Pezizomycotina</taxon>
        <taxon>Leotiomycetes</taxon>
        <taxon>Helotiales</taxon>
        <taxon>Hyaloscyphaceae</taxon>
        <taxon>Hyaloscypha</taxon>
        <taxon>Hyaloscypha bicolor</taxon>
    </lineage>
</organism>
<evidence type="ECO:0000256" key="4">
    <source>
        <dbReference type="ARBA" id="ARBA00022692"/>
    </source>
</evidence>
<dbReference type="OrthoDB" id="6132759at2759"/>